<reference evidence="5" key="1">
    <citation type="submission" date="2018-05" db="EMBL/GenBank/DDBJ databases">
        <authorList>
            <person name="Li X."/>
        </authorList>
    </citation>
    <scope>NUCLEOTIDE SEQUENCE [LARGE SCALE GENOMIC DNA]</scope>
    <source>
        <strain evidence="5">HKS-05</strain>
    </source>
</reference>
<evidence type="ECO:0000256" key="1">
    <source>
        <dbReference type="SAM" id="MobiDB-lite"/>
    </source>
</evidence>
<protein>
    <submittedName>
        <fullName evidence="4">CAP domain-containing protein</fullName>
    </submittedName>
</protein>
<feature type="region of interest" description="Disordered" evidence="1">
    <location>
        <begin position="47"/>
        <end position="69"/>
    </location>
</feature>
<accession>A0A328B4G0</accession>
<evidence type="ECO:0000256" key="2">
    <source>
        <dbReference type="SAM" id="SignalP"/>
    </source>
</evidence>
<sequence length="204" mass="21850">MPGVRLKLLSLSALGLLLLAAAPQRASAGSLDAAVLQEMNFARSHPSEYARELSRQGETEDPESAGFAYEDPDAFDEAIDFLRRQPPLPPLKPDERLAAAAMAHTAGQGPRGDVGHGGPGGDSLGERLHRHGVWAGLAAEDISYGYRSPRDIVRQLIVDSGIPNRGHRQNIFGRAYQVAGVACGRHRVYGSMCTVDFAGALVKR</sequence>
<evidence type="ECO:0000259" key="3">
    <source>
        <dbReference type="Pfam" id="PF00188"/>
    </source>
</evidence>
<evidence type="ECO:0000313" key="5">
    <source>
        <dbReference type="Proteomes" id="UP000249842"/>
    </source>
</evidence>
<dbReference type="Pfam" id="PF00188">
    <property type="entry name" value="CAP"/>
    <property type="match status" value="1"/>
</dbReference>
<proteinExistence type="predicted"/>
<dbReference type="PANTHER" id="PTHR31157">
    <property type="entry name" value="SCP DOMAIN-CONTAINING PROTEIN"/>
    <property type="match status" value="1"/>
</dbReference>
<dbReference type="Proteomes" id="UP000249842">
    <property type="component" value="Unassembled WGS sequence"/>
</dbReference>
<dbReference type="OrthoDB" id="7550377at2"/>
<dbReference type="RefSeq" id="WP_111458746.1">
    <property type="nucleotide sequence ID" value="NZ_QFYP01000001.1"/>
</dbReference>
<name>A0A328B4G0_9CAUL</name>
<feature type="domain" description="SCP" evidence="3">
    <location>
        <begin position="81"/>
        <end position="195"/>
    </location>
</feature>
<keyword evidence="2" id="KW-0732">Signal</keyword>
<dbReference type="AlphaFoldDB" id="A0A328B4G0"/>
<dbReference type="SUPFAM" id="SSF55797">
    <property type="entry name" value="PR-1-like"/>
    <property type="match status" value="1"/>
</dbReference>
<comment type="caution">
    <text evidence="4">The sequence shown here is derived from an EMBL/GenBank/DDBJ whole genome shotgun (WGS) entry which is preliminary data.</text>
</comment>
<dbReference type="InterPro" id="IPR035940">
    <property type="entry name" value="CAP_sf"/>
</dbReference>
<dbReference type="InterPro" id="IPR014044">
    <property type="entry name" value="CAP_dom"/>
</dbReference>
<gene>
    <name evidence="4" type="ORF">DJ021_17415</name>
</gene>
<dbReference type="EMBL" id="QFYP01000001">
    <property type="protein sequence ID" value="RAK61455.1"/>
    <property type="molecule type" value="Genomic_DNA"/>
</dbReference>
<feature type="signal peptide" evidence="2">
    <location>
        <begin position="1"/>
        <end position="28"/>
    </location>
</feature>
<dbReference type="CDD" id="cd05379">
    <property type="entry name" value="CAP_bacterial"/>
    <property type="match status" value="1"/>
</dbReference>
<dbReference type="Gene3D" id="3.40.33.10">
    <property type="entry name" value="CAP"/>
    <property type="match status" value="1"/>
</dbReference>
<dbReference type="PANTHER" id="PTHR31157:SF1">
    <property type="entry name" value="SCP DOMAIN-CONTAINING PROTEIN"/>
    <property type="match status" value="1"/>
</dbReference>
<evidence type="ECO:0000313" key="4">
    <source>
        <dbReference type="EMBL" id="RAK61455.1"/>
    </source>
</evidence>
<organism evidence="4 5">
    <name type="scientific">Phenylobacterium hankyongense</name>
    <dbReference type="NCBI Taxonomy" id="1813876"/>
    <lineage>
        <taxon>Bacteria</taxon>
        <taxon>Pseudomonadati</taxon>
        <taxon>Pseudomonadota</taxon>
        <taxon>Alphaproteobacteria</taxon>
        <taxon>Caulobacterales</taxon>
        <taxon>Caulobacteraceae</taxon>
        <taxon>Phenylobacterium</taxon>
    </lineage>
</organism>
<keyword evidence="5" id="KW-1185">Reference proteome</keyword>
<feature type="chain" id="PRO_5016344850" evidence="2">
    <location>
        <begin position="29"/>
        <end position="204"/>
    </location>
</feature>
<feature type="compositionally biased region" description="Basic and acidic residues" evidence="1">
    <location>
        <begin position="47"/>
        <end position="58"/>
    </location>
</feature>